<evidence type="ECO:0000313" key="2">
    <source>
        <dbReference type="EMBL" id="OLO85485.1"/>
    </source>
</evidence>
<evidence type="ECO:0000256" key="1">
    <source>
        <dbReference type="SAM" id="MobiDB-lite"/>
    </source>
</evidence>
<feature type="region of interest" description="Disordered" evidence="1">
    <location>
        <begin position="279"/>
        <end position="341"/>
    </location>
</feature>
<evidence type="ECO:0000313" key="3">
    <source>
        <dbReference type="Proteomes" id="UP000186781"/>
    </source>
</evidence>
<comment type="caution">
    <text evidence="2">The sequence shown here is derived from an EMBL/GenBank/DDBJ whole genome shotgun (WGS) entry which is preliminary data.</text>
</comment>
<evidence type="ECO:0008006" key="4">
    <source>
        <dbReference type="Google" id="ProtNLM"/>
    </source>
</evidence>
<gene>
    <name evidence="2" type="ORF">BKH13_01965</name>
</gene>
<reference evidence="2 3" key="1">
    <citation type="submission" date="2016-12" db="EMBL/GenBank/DDBJ databases">
        <title>Genomic comparison of strains in the 'Actinomyces naeslundii' group.</title>
        <authorList>
            <person name="Mughal S.R."/>
            <person name="Do T."/>
            <person name="Gilbert S.C."/>
            <person name="Witherden E.A."/>
            <person name="Didelot X."/>
            <person name="Beighton D."/>
        </authorList>
    </citation>
    <scope>NUCLEOTIDE SEQUENCE [LARGE SCALE GENOMIC DNA]</scope>
    <source>
        <strain evidence="2 3">WE6B-3</strain>
    </source>
</reference>
<sequence length="487" mass="54609">MNDVLYPYVEVPVADLHLDLKNSRTGVAMTEHEASSLLWEEAERTICALGKHISKHGLNTADPLYVIPRDDGEYTVVEGNRRLLALRSLTRPDSVIGAASMAREAFPAYRRTAAQVPSTAWCFVFPDRYQADMWIDLKHTGPGRGEGTAQWTPKAKYNRKIRRGDPREFGPEMWAWLRSTYRHDKEMHNLCVEAEHKQYTYMHRVAQKESFRSTFRLSMTDTGLICEYSTDAVRPAMKRLLTDISNHTIDPRSRGSLDEINGYVADTLAPLIVNQGELFPVGGPDPTASKRHHHELSDKDETTKTDEPVVPDGSFSEDADSGQQEDLGPVPPNGPTDNGVAERLFPNLDFDQFSARVNSLGKQAQKISINANAEVCGVLCRVVVDLACTEFLARHNETVNEDKVWKRVVASLKVLDPDVTNSRKCQHPDLHEAWKASDKGSQGLAIQQMNDFVHSILACNAPSEVRRLNVLFTPVLLAMERNLRQAP</sequence>
<proteinExistence type="predicted"/>
<protein>
    <recommendedName>
        <fullName evidence="4">ParB/Sulfiredoxin domain-containing protein</fullName>
    </recommendedName>
</protein>
<organism evidence="2 3">
    <name type="scientific">Actinomyces naeslundii</name>
    <dbReference type="NCBI Taxonomy" id="1655"/>
    <lineage>
        <taxon>Bacteria</taxon>
        <taxon>Bacillati</taxon>
        <taxon>Actinomycetota</taxon>
        <taxon>Actinomycetes</taxon>
        <taxon>Actinomycetales</taxon>
        <taxon>Actinomycetaceae</taxon>
        <taxon>Actinomyces</taxon>
    </lineage>
</organism>
<dbReference type="EMBL" id="MSKX01000007">
    <property type="protein sequence ID" value="OLO85485.1"/>
    <property type="molecule type" value="Genomic_DNA"/>
</dbReference>
<dbReference type="InterPro" id="IPR036086">
    <property type="entry name" value="ParB/Sulfiredoxin_sf"/>
</dbReference>
<accession>A0ABX3F1C1</accession>
<feature type="compositionally biased region" description="Basic and acidic residues" evidence="1">
    <location>
        <begin position="295"/>
        <end position="307"/>
    </location>
</feature>
<dbReference type="SUPFAM" id="SSF110849">
    <property type="entry name" value="ParB/Sulfiredoxin"/>
    <property type="match status" value="1"/>
</dbReference>
<dbReference type="RefSeq" id="WP_075409631.1">
    <property type="nucleotide sequence ID" value="NZ_MSKX01000007.1"/>
</dbReference>
<name>A0ABX3F1C1_ACTNA</name>
<dbReference type="Proteomes" id="UP000186781">
    <property type="component" value="Unassembled WGS sequence"/>
</dbReference>
<keyword evidence="3" id="KW-1185">Reference proteome</keyword>